<gene>
    <name evidence="1" type="ORF">BCR44DRAFT_1423711</name>
</gene>
<organism evidence="1 2">
    <name type="scientific">Catenaria anguillulae PL171</name>
    <dbReference type="NCBI Taxonomy" id="765915"/>
    <lineage>
        <taxon>Eukaryota</taxon>
        <taxon>Fungi</taxon>
        <taxon>Fungi incertae sedis</taxon>
        <taxon>Blastocladiomycota</taxon>
        <taxon>Blastocladiomycetes</taxon>
        <taxon>Blastocladiales</taxon>
        <taxon>Catenariaceae</taxon>
        <taxon>Catenaria</taxon>
    </lineage>
</organism>
<keyword evidence="2" id="KW-1185">Reference proteome</keyword>
<reference evidence="1 2" key="1">
    <citation type="submission" date="2016-07" db="EMBL/GenBank/DDBJ databases">
        <title>Pervasive Adenine N6-methylation of Active Genes in Fungi.</title>
        <authorList>
            <consortium name="DOE Joint Genome Institute"/>
            <person name="Mondo S.J."/>
            <person name="Dannebaum R.O."/>
            <person name="Kuo R.C."/>
            <person name="Labutti K."/>
            <person name="Haridas S."/>
            <person name="Kuo A."/>
            <person name="Salamov A."/>
            <person name="Ahrendt S.R."/>
            <person name="Lipzen A."/>
            <person name="Sullivan W."/>
            <person name="Andreopoulos W.B."/>
            <person name="Clum A."/>
            <person name="Lindquist E."/>
            <person name="Daum C."/>
            <person name="Ramamoorthy G.K."/>
            <person name="Gryganskyi A."/>
            <person name="Culley D."/>
            <person name="Magnuson J.K."/>
            <person name="James T.Y."/>
            <person name="O'Malley M.A."/>
            <person name="Stajich J.E."/>
            <person name="Spatafora J.W."/>
            <person name="Visel A."/>
            <person name="Grigoriev I.V."/>
        </authorList>
    </citation>
    <scope>NUCLEOTIDE SEQUENCE [LARGE SCALE GENOMIC DNA]</scope>
    <source>
        <strain evidence="1 2">PL171</strain>
    </source>
</reference>
<evidence type="ECO:0000313" key="1">
    <source>
        <dbReference type="EMBL" id="ORZ40744.1"/>
    </source>
</evidence>
<accession>A0A1Y2I3E1</accession>
<comment type="caution">
    <text evidence="1">The sequence shown here is derived from an EMBL/GenBank/DDBJ whole genome shotgun (WGS) entry which is preliminary data.</text>
</comment>
<dbReference type="AlphaFoldDB" id="A0A1Y2I3E1"/>
<evidence type="ECO:0000313" key="2">
    <source>
        <dbReference type="Proteomes" id="UP000193411"/>
    </source>
</evidence>
<sequence>MSCMSTFSRSISCAAQTSLPFHRRCPIRAPPLCMCSAPRRPSPAPLFPERAMTWFNGVLARHDWILRP</sequence>
<name>A0A1Y2I3E1_9FUNG</name>
<dbReference type="EMBL" id="MCFL01000002">
    <property type="protein sequence ID" value="ORZ40744.1"/>
    <property type="molecule type" value="Genomic_DNA"/>
</dbReference>
<protein>
    <submittedName>
        <fullName evidence="1">Uncharacterized protein</fullName>
    </submittedName>
</protein>
<proteinExistence type="predicted"/>
<dbReference type="Proteomes" id="UP000193411">
    <property type="component" value="Unassembled WGS sequence"/>
</dbReference>